<evidence type="ECO:0000256" key="3">
    <source>
        <dbReference type="ARBA" id="ARBA00022741"/>
    </source>
</evidence>
<dbReference type="EMBL" id="AACCXK010000004">
    <property type="protein sequence ID" value="EAK0452606.1"/>
    <property type="molecule type" value="Genomic_DNA"/>
</dbReference>
<keyword evidence="2 7" id="KW-0808">Transferase</keyword>
<keyword evidence="7" id="KW-0479">Metal-binding</keyword>
<dbReference type="GO" id="GO:0004765">
    <property type="term" value="F:shikimate kinase activity"/>
    <property type="evidence" value="ECO:0007669"/>
    <property type="project" value="UniProtKB-UniRule"/>
</dbReference>
<dbReference type="EC" id="2.7.1.71" evidence="7"/>
<gene>
    <name evidence="7" type="primary">aroK</name>
    <name evidence="9" type="ORF">AAH17_02905</name>
    <name evidence="10" type="ORF">AAH24_05860</name>
    <name evidence="8" type="ORF">BVH53_02425</name>
</gene>
<dbReference type="EMBL" id="AABQDW010000003">
    <property type="protein sequence ID" value="EAI5407560.1"/>
    <property type="molecule type" value="Genomic_DNA"/>
</dbReference>
<dbReference type="RefSeq" id="WP_111738223.1">
    <property type="nucleotide sequence ID" value="NZ_AABUZP020000015.1"/>
</dbReference>
<dbReference type="GO" id="GO:0008652">
    <property type="term" value="P:amino acid biosynthetic process"/>
    <property type="evidence" value="ECO:0007669"/>
    <property type="project" value="UniProtKB-KW"/>
</dbReference>
<feature type="binding site" evidence="7">
    <location>
        <position position="124"/>
    </location>
    <ligand>
        <name>ATP</name>
        <dbReference type="ChEBI" id="CHEBI:30616"/>
    </ligand>
</feature>
<dbReference type="GO" id="GO:0005524">
    <property type="term" value="F:ATP binding"/>
    <property type="evidence" value="ECO:0007669"/>
    <property type="project" value="UniProtKB-UniRule"/>
</dbReference>
<evidence type="ECO:0000313" key="10">
    <source>
        <dbReference type="EMBL" id="EAK0468882.1"/>
    </source>
</evidence>
<reference evidence="10 11" key="1">
    <citation type="submission" date="2018-05" db="EMBL/GenBank/DDBJ databases">
        <authorList>
            <consortium name="PulseNet: The National Subtyping Network for Foodborne Disease Surveillance"/>
            <person name="Tarr C.L."/>
            <person name="Trees E."/>
            <person name="Katz L.S."/>
            <person name="Carleton-Romer H.A."/>
            <person name="Stroika S."/>
            <person name="Kucerova Z."/>
            <person name="Roache K.F."/>
            <person name="Sabol A.L."/>
            <person name="Besser J."/>
            <person name="Gerner-Smidt P."/>
        </authorList>
    </citation>
    <scope>NUCLEOTIDE SEQUENCE</scope>
    <source>
        <strain evidence="9">2014D-0197</strain>
        <strain evidence="8 11">2016D-0221</strain>
        <strain evidence="10">D4313</strain>
    </source>
</reference>
<comment type="function">
    <text evidence="7">Catalyzes the specific phosphorylation of the 3-hydroxyl group of shikimic acid using ATP as a cosubstrate.</text>
</comment>
<dbReference type="InterPro" id="IPR027417">
    <property type="entry name" value="P-loop_NTPase"/>
</dbReference>
<dbReference type="GO" id="GO:0005829">
    <property type="term" value="C:cytosol"/>
    <property type="evidence" value="ECO:0007669"/>
    <property type="project" value="TreeGrafter"/>
</dbReference>
<dbReference type="CDD" id="cd00464">
    <property type="entry name" value="SK"/>
    <property type="match status" value="1"/>
</dbReference>
<feature type="binding site" evidence="7">
    <location>
        <position position="60"/>
    </location>
    <ligand>
        <name>substrate</name>
    </ligand>
</feature>
<keyword evidence="5 7" id="KW-0067">ATP-binding</keyword>
<comment type="similarity">
    <text evidence="7">Belongs to the shikimate kinase family.</text>
</comment>
<dbReference type="AlphaFoldDB" id="A0A5L8UAI7"/>
<keyword evidence="4 7" id="KW-0418">Kinase</keyword>
<comment type="subcellular location">
    <subcellularLocation>
        <location evidence="7">Cytoplasm</location>
    </subcellularLocation>
</comment>
<proteinExistence type="inferred from homology"/>
<evidence type="ECO:0000313" key="11">
    <source>
        <dbReference type="Proteomes" id="UP000557842"/>
    </source>
</evidence>
<evidence type="ECO:0000256" key="1">
    <source>
        <dbReference type="ARBA" id="ARBA00022605"/>
    </source>
</evidence>
<dbReference type="Pfam" id="PF01202">
    <property type="entry name" value="SKI"/>
    <property type="match status" value="1"/>
</dbReference>
<evidence type="ECO:0000256" key="6">
    <source>
        <dbReference type="ARBA" id="ARBA00023141"/>
    </source>
</evidence>
<dbReference type="UniPathway" id="UPA00053">
    <property type="reaction ID" value="UER00088"/>
</dbReference>
<dbReference type="EMBL" id="AACCXM010000004">
    <property type="protein sequence ID" value="EAK0468882.1"/>
    <property type="molecule type" value="Genomic_DNA"/>
</dbReference>
<dbReference type="PRINTS" id="PR01100">
    <property type="entry name" value="SHIKIMTKNASE"/>
</dbReference>
<dbReference type="GO" id="GO:0009073">
    <property type="term" value="P:aromatic amino acid family biosynthetic process"/>
    <property type="evidence" value="ECO:0007669"/>
    <property type="project" value="UniProtKB-KW"/>
</dbReference>
<dbReference type="GO" id="GO:0000287">
    <property type="term" value="F:magnesium ion binding"/>
    <property type="evidence" value="ECO:0007669"/>
    <property type="project" value="UniProtKB-UniRule"/>
</dbReference>
<dbReference type="PANTHER" id="PTHR21087:SF16">
    <property type="entry name" value="SHIKIMATE KINASE 1, CHLOROPLASTIC"/>
    <property type="match status" value="1"/>
</dbReference>
<organism evidence="10">
    <name type="scientific">Campylobacter fetus</name>
    <dbReference type="NCBI Taxonomy" id="196"/>
    <lineage>
        <taxon>Bacteria</taxon>
        <taxon>Pseudomonadati</taxon>
        <taxon>Campylobacterota</taxon>
        <taxon>Epsilonproteobacteria</taxon>
        <taxon>Campylobacterales</taxon>
        <taxon>Campylobacteraceae</taxon>
        <taxon>Campylobacter</taxon>
    </lineage>
</organism>
<evidence type="ECO:0000313" key="8">
    <source>
        <dbReference type="EMBL" id="EAI5407560.1"/>
    </source>
</evidence>
<keyword evidence="1 7" id="KW-0028">Amino-acid biosynthesis</keyword>
<dbReference type="PANTHER" id="PTHR21087">
    <property type="entry name" value="SHIKIMATE KINASE"/>
    <property type="match status" value="1"/>
</dbReference>
<feature type="binding site" evidence="7">
    <location>
        <position position="36"/>
    </location>
    <ligand>
        <name>substrate</name>
    </ligand>
</feature>
<evidence type="ECO:0000256" key="4">
    <source>
        <dbReference type="ARBA" id="ARBA00022777"/>
    </source>
</evidence>
<feature type="binding site" evidence="7">
    <location>
        <begin position="14"/>
        <end position="19"/>
    </location>
    <ligand>
        <name>ATP</name>
        <dbReference type="ChEBI" id="CHEBI:30616"/>
    </ligand>
</feature>
<dbReference type="Gene3D" id="3.40.50.300">
    <property type="entry name" value="P-loop containing nucleotide triphosphate hydrolases"/>
    <property type="match status" value="1"/>
</dbReference>
<dbReference type="GO" id="GO:0009423">
    <property type="term" value="P:chorismate biosynthetic process"/>
    <property type="evidence" value="ECO:0007669"/>
    <property type="project" value="UniProtKB-UniRule"/>
</dbReference>
<sequence>MKIDKNIVLIGFMGVGKGTIARALAEKLGVFAIDGDDMIESFANKKIKTIFEDDGEEAFRKIEKNLAKFLENSVKGAVISTGGGFYKVKNLKKIGTVIYLKSSFEKIIERLKNSSNSEKKFAKRPLLSNLEEAKNIHASRDKEYEKKADFSILVEDKTAKQITNQIVKLLNSQKAKG</sequence>
<dbReference type="InterPro" id="IPR031322">
    <property type="entry name" value="Shikimate/glucono_kinase"/>
</dbReference>
<evidence type="ECO:0000256" key="2">
    <source>
        <dbReference type="ARBA" id="ARBA00022679"/>
    </source>
</evidence>
<comment type="pathway">
    <text evidence="7">Metabolic intermediate biosynthesis; chorismate biosynthesis; chorismate from D-erythrose 4-phosphate and phosphoenolpyruvate: step 5/7.</text>
</comment>
<dbReference type="Proteomes" id="UP000557842">
    <property type="component" value="Unassembled WGS sequence"/>
</dbReference>
<feature type="binding site" evidence="7">
    <location>
        <position position="140"/>
    </location>
    <ligand>
        <name>substrate</name>
    </ligand>
</feature>
<keyword evidence="7" id="KW-0460">Magnesium</keyword>
<dbReference type="SUPFAM" id="SSF52540">
    <property type="entry name" value="P-loop containing nucleoside triphosphate hydrolases"/>
    <property type="match status" value="1"/>
</dbReference>
<evidence type="ECO:0000256" key="5">
    <source>
        <dbReference type="ARBA" id="ARBA00022840"/>
    </source>
</evidence>
<evidence type="ECO:0000256" key="7">
    <source>
        <dbReference type="HAMAP-Rule" id="MF_00109"/>
    </source>
</evidence>
<keyword evidence="3 7" id="KW-0547">Nucleotide-binding</keyword>
<comment type="catalytic activity">
    <reaction evidence="7">
        <text>shikimate + ATP = 3-phosphoshikimate + ADP + H(+)</text>
        <dbReference type="Rhea" id="RHEA:13121"/>
        <dbReference type="ChEBI" id="CHEBI:15378"/>
        <dbReference type="ChEBI" id="CHEBI:30616"/>
        <dbReference type="ChEBI" id="CHEBI:36208"/>
        <dbReference type="ChEBI" id="CHEBI:145989"/>
        <dbReference type="ChEBI" id="CHEBI:456216"/>
        <dbReference type="EC" id="2.7.1.71"/>
    </reaction>
</comment>
<evidence type="ECO:0000313" key="9">
    <source>
        <dbReference type="EMBL" id="EAK0452606.1"/>
    </source>
</evidence>
<comment type="cofactor">
    <cofactor evidence="7">
        <name>Mg(2+)</name>
        <dbReference type="ChEBI" id="CHEBI:18420"/>
    </cofactor>
    <text evidence="7">Binds 1 Mg(2+) ion per subunit.</text>
</comment>
<protein>
    <recommendedName>
        <fullName evidence="7">Shikimate kinase</fullName>
        <shortName evidence="7">SK</shortName>
        <ecNumber evidence="7">2.7.1.71</ecNumber>
    </recommendedName>
</protein>
<keyword evidence="7" id="KW-0963">Cytoplasm</keyword>
<dbReference type="InterPro" id="IPR000623">
    <property type="entry name" value="Shikimate_kinase/TSH1"/>
</dbReference>
<dbReference type="HAMAP" id="MF_00109">
    <property type="entry name" value="Shikimate_kinase"/>
    <property type="match status" value="1"/>
</dbReference>
<keyword evidence="6 7" id="KW-0057">Aromatic amino acid biosynthesis</keyword>
<accession>A0A5L8UAI7</accession>
<comment type="caution">
    <text evidence="7">Lacks conserved residue(s) required for the propagation of feature annotation.</text>
</comment>
<comment type="caution">
    <text evidence="10">The sequence shown here is derived from an EMBL/GenBank/DDBJ whole genome shotgun (WGS) entry which is preliminary data.</text>
</comment>
<name>A0A5L8UAI7_CAMFE</name>
<feature type="binding site" evidence="7">
    <location>
        <position position="83"/>
    </location>
    <ligand>
        <name>substrate</name>
    </ligand>
</feature>
<comment type="subunit">
    <text evidence="7">Monomer.</text>
</comment>